<name>A0A1H2S2R9_9GAMM</name>
<keyword evidence="2" id="KW-1185">Reference proteome</keyword>
<evidence type="ECO:0008006" key="3">
    <source>
        <dbReference type="Google" id="ProtNLM"/>
    </source>
</evidence>
<gene>
    <name evidence="1" type="ORF">SAMN04487960_1027</name>
</gene>
<dbReference type="Gene3D" id="1.10.357.10">
    <property type="entry name" value="Tetracycline Repressor, domain 2"/>
    <property type="match status" value="1"/>
</dbReference>
<proteinExistence type="predicted"/>
<dbReference type="AlphaFoldDB" id="A0A1H2S2R9"/>
<protein>
    <recommendedName>
        <fullName evidence="3">Transcriptional regulator, TetR family</fullName>
    </recommendedName>
</protein>
<dbReference type="EMBL" id="FNNE01000002">
    <property type="protein sequence ID" value="SDW26002.1"/>
    <property type="molecule type" value="Genomic_DNA"/>
</dbReference>
<sequence length="139" mass="15772">MLIEQANQDLTARIIAEASTDNGLHQRIEEGIRAYFAWGSEMGPVAYGIYREGFDEKSPAWRYRQQTISAVITIIRQQLNVLGFRHVSCLSIETLVGWIESAGATLFRHYPVAADTVEEQRELTTQMVKVMLDVVLEKN</sequence>
<reference evidence="1 2" key="1">
    <citation type="submission" date="2016-10" db="EMBL/GenBank/DDBJ databases">
        <authorList>
            <person name="de Groot N.N."/>
        </authorList>
    </citation>
    <scope>NUCLEOTIDE SEQUENCE [LARGE SCALE GENOMIC DNA]</scope>
    <source>
        <strain evidence="1 2">CGMCC 1.7059</strain>
    </source>
</reference>
<dbReference type="Proteomes" id="UP000199675">
    <property type="component" value="Unassembled WGS sequence"/>
</dbReference>
<evidence type="ECO:0000313" key="1">
    <source>
        <dbReference type="EMBL" id="SDW26002.1"/>
    </source>
</evidence>
<evidence type="ECO:0000313" key="2">
    <source>
        <dbReference type="Proteomes" id="UP000199675"/>
    </source>
</evidence>
<organism evidence="1 2">
    <name type="scientific">Marinobacter mobilis</name>
    <dbReference type="NCBI Taxonomy" id="488533"/>
    <lineage>
        <taxon>Bacteria</taxon>
        <taxon>Pseudomonadati</taxon>
        <taxon>Pseudomonadota</taxon>
        <taxon>Gammaproteobacteria</taxon>
        <taxon>Pseudomonadales</taxon>
        <taxon>Marinobacteraceae</taxon>
        <taxon>Marinobacter</taxon>
    </lineage>
</organism>
<accession>A0A1H2S2R9</accession>